<feature type="compositionally biased region" description="Polar residues" evidence="1">
    <location>
        <begin position="291"/>
        <end position="302"/>
    </location>
</feature>
<dbReference type="AlphaFoldDB" id="A0A318JZP9"/>
<evidence type="ECO:0000256" key="1">
    <source>
        <dbReference type="SAM" id="MobiDB-lite"/>
    </source>
</evidence>
<organism evidence="4 5">
    <name type="scientific">Nocardia tenerifensis</name>
    <dbReference type="NCBI Taxonomy" id="228006"/>
    <lineage>
        <taxon>Bacteria</taxon>
        <taxon>Bacillati</taxon>
        <taxon>Actinomycetota</taxon>
        <taxon>Actinomycetes</taxon>
        <taxon>Mycobacteriales</taxon>
        <taxon>Nocardiaceae</taxon>
        <taxon>Nocardia</taxon>
    </lineage>
</organism>
<keyword evidence="2" id="KW-0812">Transmembrane</keyword>
<proteinExistence type="predicted"/>
<feature type="region of interest" description="Disordered" evidence="1">
    <location>
        <begin position="1"/>
        <end position="127"/>
    </location>
</feature>
<feature type="domain" description="Helix-hairpin-helix DNA-binding motif class 1" evidence="3">
    <location>
        <begin position="325"/>
        <end position="344"/>
    </location>
</feature>
<reference evidence="4 5" key="1">
    <citation type="submission" date="2018-05" db="EMBL/GenBank/DDBJ databases">
        <title>Genomic Encyclopedia of Type Strains, Phase IV (KMG-IV): sequencing the most valuable type-strain genomes for metagenomic binning, comparative biology and taxonomic classification.</title>
        <authorList>
            <person name="Goeker M."/>
        </authorList>
    </citation>
    <scope>NUCLEOTIDE SEQUENCE [LARGE SCALE GENOMIC DNA]</scope>
    <source>
        <strain evidence="4 5">DSM 44704</strain>
    </source>
</reference>
<feature type="domain" description="Helix-hairpin-helix DNA-binding motif class 1" evidence="3">
    <location>
        <begin position="355"/>
        <end position="374"/>
    </location>
</feature>
<dbReference type="OrthoDB" id="9758724at2"/>
<keyword evidence="5" id="KW-1185">Reference proteome</keyword>
<keyword evidence="2" id="KW-1133">Transmembrane helix</keyword>
<evidence type="ECO:0000313" key="4">
    <source>
        <dbReference type="EMBL" id="PXX60226.1"/>
    </source>
</evidence>
<comment type="caution">
    <text evidence="4">The sequence shown here is derived from an EMBL/GenBank/DDBJ whole genome shotgun (WGS) entry which is preliminary data.</text>
</comment>
<accession>A0A318JZP9</accession>
<evidence type="ECO:0000313" key="5">
    <source>
        <dbReference type="Proteomes" id="UP000247569"/>
    </source>
</evidence>
<dbReference type="EMBL" id="QJKF01000010">
    <property type="protein sequence ID" value="PXX60226.1"/>
    <property type="molecule type" value="Genomic_DNA"/>
</dbReference>
<dbReference type="GO" id="GO:0006281">
    <property type="term" value="P:DNA repair"/>
    <property type="evidence" value="ECO:0007669"/>
    <property type="project" value="InterPro"/>
</dbReference>
<dbReference type="PANTHER" id="PTHR21180">
    <property type="entry name" value="ENDONUCLEASE/EXONUCLEASE/PHOSPHATASE FAMILY DOMAIN-CONTAINING PROTEIN 1"/>
    <property type="match status" value="1"/>
</dbReference>
<dbReference type="GO" id="GO:0003677">
    <property type="term" value="F:DNA binding"/>
    <property type="evidence" value="ECO:0007669"/>
    <property type="project" value="InterPro"/>
</dbReference>
<name>A0A318JZP9_9NOCA</name>
<protein>
    <submittedName>
        <fullName evidence="4">Competence protein ComEA</fullName>
    </submittedName>
</protein>
<dbReference type="SMART" id="SM00278">
    <property type="entry name" value="HhH1"/>
    <property type="match status" value="2"/>
</dbReference>
<feature type="compositionally biased region" description="Basic and acidic residues" evidence="1">
    <location>
        <begin position="80"/>
        <end position="97"/>
    </location>
</feature>
<feature type="transmembrane region" description="Helical" evidence="2">
    <location>
        <begin position="148"/>
        <end position="168"/>
    </location>
</feature>
<sequence length="377" mass="38802">MDRRSGDTVAGVRTSAPNAGSWVHAKPSVPDEVQRTVESHSGTGPFASSKDSASRADEWADEAGSALSGALRAEVQSPIDRPDGDASRSLRNERWDLTRLPSESDIDDEDDDEVRSPGWLDEATGRGRRDRLVPERFRGMRLDPGRRGARTLLALGVVAMVIAAVVIFQERPVARPVPPLPAVQTAATPAVARLAGAVPPSAAASSGAVPAPGEPNAAPGAELVVSVVGLVHRTGLIRLPAGSRVADALAAAGGAQDGADLAGLNLAQRLTDGDQVLVGPSGPNPGPPQLGSATINATGRPSTTPPGSIPAAPAGRVDLNTATESELEALPGIGPVTAKAIAAWRTTHGRFTDITQLTQIDGIGPARLTRLRELVKV</sequence>
<dbReference type="InterPro" id="IPR019554">
    <property type="entry name" value="Soluble_ligand-bd"/>
</dbReference>
<dbReference type="PANTHER" id="PTHR21180:SF32">
    <property type="entry name" value="ENDONUCLEASE_EXONUCLEASE_PHOSPHATASE FAMILY DOMAIN-CONTAINING PROTEIN 1"/>
    <property type="match status" value="1"/>
</dbReference>
<feature type="compositionally biased region" description="Acidic residues" evidence="1">
    <location>
        <begin position="104"/>
        <end position="113"/>
    </location>
</feature>
<dbReference type="Pfam" id="PF10531">
    <property type="entry name" value="SLBB"/>
    <property type="match status" value="1"/>
</dbReference>
<dbReference type="SUPFAM" id="SSF47781">
    <property type="entry name" value="RuvA domain 2-like"/>
    <property type="match status" value="1"/>
</dbReference>
<dbReference type="InterPro" id="IPR010994">
    <property type="entry name" value="RuvA_2-like"/>
</dbReference>
<dbReference type="GO" id="GO:0015627">
    <property type="term" value="C:type II protein secretion system complex"/>
    <property type="evidence" value="ECO:0007669"/>
    <property type="project" value="TreeGrafter"/>
</dbReference>
<dbReference type="Gene3D" id="1.10.150.320">
    <property type="entry name" value="Photosystem II 12 kDa extrinsic protein"/>
    <property type="match status" value="1"/>
</dbReference>
<gene>
    <name evidence="4" type="ORF">DFR70_11066</name>
</gene>
<dbReference type="Pfam" id="PF12836">
    <property type="entry name" value="HHH_3"/>
    <property type="match status" value="1"/>
</dbReference>
<dbReference type="Proteomes" id="UP000247569">
    <property type="component" value="Unassembled WGS sequence"/>
</dbReference>
<evidence type="ECO:0000256" key="2">
    <source>
        <dbReference type="SAM" id="Phobius"/>
    </source>
</evidence>
<evidence type="ECO:0000259" key="3">
    <source>
        <dbReference type="SMART" id="SM00278"/>
    </source>
</evidence>
<dbReference type="GO" id="GO:0015628">
    <property type="term" value="P:protein secretion by the type II secretion system"/>
    <property type="evidence" value="ECO:0007669"/>
    <property type="project" value="TreeGrafter"/>
</dbReference>
<keyword evidence="2" id="KW-0472">Membrane</keyword>
<feature type="region of interest" description="Disordered" evidence="1">
    <location>
        <begin position="276"/>
        <end position="311"/>
    </location>
</feature>
<dbReference type="InterPro" id="IPR003583">
    <property type="entry name" value="Hlx-hairpin-Hlx_DNA-bd_motif"/>
</dbReference>
<dbReference type="InterPro" id="IPR051675">
    <property type="entry name" value="Endo/Exo/Phosphatase_dom_1"/>
</dbReference>